<dbReference type="CDD" id="cd02947">
    <property type="entry name" value="TRX_family"/>
    <property type="match status" value="1"/>
</dbReference>
<sequence>MANKRVELPILKLLILGSIFVIGYLFGGTKVDSVNQSNDQISFTETVLNKNYNLVFYKKDCPYCKAARSTVEEESQNSDYKTFWINLDTQEGQLLKERYGVKYASTIVTLRKGINQEYSYALKKKGRVVPNRVEIEKAFKNNVD</sequence>
<evidence type="ECO:0000259" key="2">
    <source>
        <dbReference type="Pfam" id="PF00085"/>
    </source>
</evidence>
<keyword evidence="1" id="KW-0812">Transmembrane</keyword>
<dbReference type="InterPro" id="IPR036249">
    <property type="entry name" value="Thioredoxin-like_sf"/>
</dbReference>
<dbReference type="EMBL" id="MAEI02000001">
    <property type="protein sequence ID" value="MEO1782037.1"/>
    <property type="molecule type" value="Genomic_DNA"/>
</dbReference>
<dbReference type="RefSeq" id="WP_161868638.1">
    <property type="nucleotide sequence ID" value="NZ_MAEI02000001.1"/>
</dbReference>
<keyword evidence="4" id="KW-1185">Reference proteome</keyword>
<feature type="transmembrane region" description="Helical" evidence="1">
    <location>
        <begin position="9"/>
        <end position="27"/>
    </location>
</feature>
<reference evidence="4" key="1">
    <citation type="submission" date="2016-06" db="EMBL/GenBank/DDBJ databases">
        <title>Four novel species of enterococci isolated from chicken manure.</title>
        <authorList>
            <person name="Van Tyne D."/>
        </authorList>
    </citation>
    <scope>NUCLEOTIDE SEQUENCE [LARGE SCALE GENOMIC DNA]</scope>
    <source>
        <strain evidence="4">JM9A</strain>
    </source>
</reference>
<evidence type="ECO:0000313" key="3">
    <source>
        <dbReference type="EMBL" id="MEO1782037.1"/>
    </source>
</evidence>
<dbReference type="PROSITE" id="PS51354">
    <property type="entry name" value="GLUTAREDOXIN_2"/>
    <property type="match status" value="1"/>
</dbReference>
<organism evidence="3 4">
    <name type="scientific">Enterococcus diestrammenae</name>
    <dbReference type="NCBI Taxonomy" id="1155073"/>
    <lineage>
        <taxon>Bacteria</taxon>
        <taxon>Bacillati</taxon>
        <taxon>Bacillota</taxon>
        <taxon>Bacilli</taxon>
        <taxon>Lactobacillales</taxon>
        <taxon>Enterococcaceae</taxon>
        <taxon>Enterococcus</taxon>
    </lineage>
</organism>
<dbReference type="Pfam" id="PF00085">
    <property type="entry name" value="Thioredoxin"/>
    <property type="match status" value="1"/>
</dbReference>
<evidence type="ECO:0000256" key="1">
    <source>
        <dbReference type="SAM" id="Phobius"/>
    </source>
</evidence>
<keyword evidence="1" id="KW-0472">Membrane</keyword>
<evidence type="ECO:0000313" key="4">
    <source>
        <dbReference type="Proteomes" id="UP001429357"/>
    </source>
</evidence>
<comment type="caution">
    <text evidence="3">The sequence shown here is derived from an EMBL/GenBank/DDBJ whole genome shotgun (WGS) entry which is preliminary data.</text>
</comment>
<feature type="domain" description="Thioredoxin" evidence="2">
    <location>
        <begin position="41"/>
        <end position="118"/>
    </location>
</feature>
<gene>
    <name evidence="3" type="ORF">BAU18_001630</name>
</gene>
<dbReference type="PROSITE" id="PS00195">
    <property type="entry name" value="GLUTAREDOXIN_1"/>
    <property type="match status" value="1"/>
</dbReference>
<dbReference type="SUPFAM" id="SSF52833">
    <property type="entry name" value="Thioredoxin-like"/>
    <property type="match status" value="1"/>
</dbReference>
<reference evidence="3 4" key="2">
    <citation type="submission" date="2024-02" db="EMBL/GenBank/DDBJ databases">
        <title>The Genome Sequence of Enterococcus diestrammenae JM9A.</title>
        <authorList>
            <person name="Earl A."/>
            <person name="Manson A."/>
            <person name="Gilmore M."/>
            <person name="Sanders J."/>
            <person name="Shea T."/>
            <person name="Howe W."/>
            <person name="Livny J."/>
            <person name="Cuomo C."/>
            <person name="Neafsey D."/>
            <person name="Birren B."/>
        </authorList>
    </citation>
    <scope>NUCLEOTIDE SEQUENCE [LARGE SCALE GENOMIC DNA]</scope>
    <source>
        <strain evidence="3 4">JM9A</strain>
    </source>
</reference>
<dbReference type="Proteomes" id="UP001429357">
    <property type="component" value="Unassembled WGS sequence"/>
</dbReference>
<accession>A0ABV0F4Q4</accession>
<keyword evidence="1" id="KW-1133">Transmembrane helix</keyword>
<dbReference type="Gene3D" id="3.40.30.10">
    <property type="entry name" value="Glutaredoxin"/>
    <property type="match status" value="1"/>
</dbReference>
<dbReference type="InterPro" id="IPR013766">
    <property type="entry name" value="Thioredoxin_domain"/>
</dbReference>
<dbReference type="InterPro" id="IPR011767">
    <property type="entry name" value="GLR_AS"/>
</dbReference>
<protein>
    <recommendedName>
        <fullName evidence="2">Thioredoxin domain-containing protein</fullName>
    </recommendedName>
</protein>
<proteinExistence type="predicted"/>
<name>A0ABV0F4Q4_9ENTE</name>